<comment type="caution">
    <text evidence="2">The sequence shown here is derived from an EMBL/GenBank/DDBJ whole genome shotgun (WGS) entry which is preliminary data.</text>
</comment>
<sequence>MANLSFTLPVPSTDKEGGRRLYSLISFLRFPIFDPDDFLWGILDLDGLMDVLWGILDIEQPDTQTITKIVVPSVELIYSYAEFWQSLLDCSKFHTHSRLCWEYPQQTMLGTDDVVENIALTTPPAASSDIASATGGITQVLIKDDFATSSVQYYCDGCSTVIFLSHIMCVGLVLFFSERPQHVILITVGGTKNGTLQLDLPRTFPGHPWLDTLRGHASLHRVLVGYSFKDSHVGYCQGLNCVSAMLLLMMKIGEDAFWMLAVLLENVLVNDCYTPNLSGCYVEQRVFQDMLAKKYPRIAAHLEDMEFDVSLVATEWFLCLFSKSLPSETTMRVWDVLSYEGAMVLFHVVLAIFRAQLYSI</sequence>
<dbReference type="PANTHER" id="PTHR47219:SF20">
    <property type="entry name" value="TBC1 DOMAIN FAMILY MEMBER 2B"/>
    <property type="match status" value="1"/>
</dbReference>
<gene>
    <name evidence="2" type="ORF">GIB67_032696</name>
</gene>
<name>A0A7J7MVW6_9MAGN</name>
<dbReference type="FunFam" id="1.10.8.270:FF:000016">
    <property type="entry name" value="TBC1 domain family member 2A"/>
    <property type="match status" value="1"/>
</dbReference>
<dbReference type="GO" id="GO:0005096">
    <property type="term" value="F:GTPase activator activity"/>
    <property type="evidence" value="ECO:0007669"/>
    <property type="project" value="TreeGrafter"/>
</dbReference>
<evidence type="ECO:0000259" key="1">
    <source>
        <dbReference type="PROSITE" id="PS50086"/>
    </source>
</evidence>
<keyword evidence="3" id="KW-1185">Reference proteome</keyword>
<proteinExistence type="predicted"/>
<dbReference type="Pfam" id="PF00566">
    <property type="entry name" value="RabGAP-TBC"/>
    <property type="match status" value="1"/>
</dbReference>
<dbReference type="PANTHER" id="PTHR47219">
    <property type="entry name" value="RAB GTPASE-ACTIVATING PROTEIN 1-LIKE"/>
    <property type="match status" value="1"/>
</dbReference>
<dbReference type="SMART" id="SM00164">
    <property type="entry name" value="TBC"/>
    <property type="match status" value="1"/>
</dbReference>
<dbReference type="InterPro" id="IPR000195">
    <property type="entry name" value="Rab-GAP-TBC_dom"/>
</dbReference>
<dbReference type="AlphaFoldDB" id="A0A7J7MVW6"/>
<dbReference type="InterPro" id="IPR050302">
    <property type="entry name" value="Rab_GAP_TBC_domain"/>
</dbReference>
<dbReference type="SUPFAM" id="SSF47923">
    <property type="entry name" value="Ypt/Rab-GAP domain of gyp1p"/>
    <property type="match status" value="2"/>
</dbReference>
<dbReference type="GO" id="GO:0031267">
    <property type="term" value="F:small GTPase binding"/>
    <property type="evidence" value="ECO:0007669"/>
    <property type="project" value="TreeGrafter"/>
</dbReference>
<feature type="domain" description="Rab-GAP TBC" evidence="1">
    <location>
        <begin position="175"/>
        <end position="341"/>
    </location>
</feature>
<evidence type="ECO:0000313" key="3">
    <source>
        <dbReference type="Proteomes" id="UP000541444"/>
    </source>
</evidence>
<dbReference type="EMBL" id="JACGCM010001204">
    <property type="protein sequence ID" value="KAF6159079.1"/>
    <property type="molecule type" value="Genomic_DNA"/>
</dbReference>
<organism evidence="2 3">
    <name type="scientific">Kingdonia uniflora</name>
    <dbReference type="NCBI Taxonomy" id="39325"/>
    <lineage>
        <taxon>Eukaryota</taxon>
        <taxon>Viridiplantae</taxon>
        <taxon>Streptophyta</taxon>
        <taxon>Embryophyta</taxon>
        <taxon>Tracheophyta</taxon>
        <taxon>Spermatophyta</taxon>
        <taxon>Magnoliopsida</taxon>
        <taxon>Ranunculales</taxon>
        <taxon>Circaeasteraceae</taxon>
        <taxon>Kingdonia</taxon>
    </lineage>
</organism>
<reference evidence="2 3" key="1">
    <citation type="journal article" date="2020" name="IScience">
        <title>Genome Sequencing of the Endangered Kingdonia uniflora (Circaeasteraceae, Ranunculales) Reveals Potential Mechanisms of Evolutionary Specialization.</title>
        <authorList>
            <person name="Sun Y."/>
            <person name="Deng T."/>
            <person name="Zhang A."/>
            <person name="Moore M.J."/>
            <person name="Landis J.B."/>
            <person name="Lin N."/>
            <person name="Zhang H."/>
            <person name="Zhang X."/>
            <person name="Huang J."/>
            <person name="Zhang X."/>
            <person name="Sun H."/>
            <person name="Wang H."/>
        </authorList>
    </citation>
    <scope>NUCLEOTIDE SEQUENCE [LARGE SCALE GENOMIC DNA]</scope>
    <source>
        <strain evidence="2">TB1705</strain>
        <tissue evidence="2">Leaf</tissue>
    </source>
</reference>
<dbReference type="InterPro" id="IPR035969">
    <property type="entry name" value="Rab-GAP_TBC_sf"/>
</dbReference>
<dbReference type="Gene3D" id="1.10.472.80">
    <property type="entry name" value="Ypt/Rab-GAP domain of gyp1p, domain 3"/>
    <property type="match status" value="1"/>
</dbReference>
<accession>A0A7J7MVW6</accession>
<evidence type="ECO:0000313" key="2">
    <source>
        <dbReference type="EMBL" id="KAF6159079.1"/>
    </source>
</evidence>
<dbReference type="Proteomes" id="UP000541444">
    <property type="component" value="Unassembled WGS sequence"/>
</dbReference>
<dbReference type="OrthoDB" id="294251at2759"/>
<dbReference type="Gene3D" id="1.10.8.270">
    <property type="entry name" value="putative rabgap domain of human tbc1 domain family member 14 like domains"/>
    <property type="match status" value="1"/>
</dbReference>
<protein>
    <recommendedName>
        <fullName evidence="1">Rab-GAP TBC domain-containing protein</fullName>
    </recommendedName>
</protein>
<dbReference type="PROSITE" id="PS50086">
    <property type="entry name" value="TBC_RABGAP"/>
    <property type="match status" value="1"/>
</dbReference>